<proteinExistence type="inferred from homology"/>
<dbReference type="FunFam" id="3.40.50.720:FF:000022">
    <property type="entry name" value="Cinnamyl alcohol dehydrogenase"/>
    <property type="match status" value="1"/>
</dbReference>
<dbReference type="PANTHER" id="PTHR42683">
    <property type="entry name" value="ALDEHYDE REDUCTASE"/>
    <property type="match status" value="1"/>
</dbReference>
<name>A0AB34KB08_PRYPA</name>
<dbReference type="SMART" id="SM00829">
    <property type="entry name" value="PKS_ER"/>
    <property type="match status" value="1"/>
</dbReference>
<evidence type="ECO:0000256" key="5">
    <source>
        <dbReference type="RuleBase" id="RU361277"/>
    </source>
</evidence>
<comment type="similarity">
    <text evidence="5">Belongs to the zinc-containing alcohol dehydrogenase family.</text>
</comment>
<gene>
    <name evidence="7" type="ORF">AB1Y20_001102</name>
</gene>
<comment type="cofactor">
    <cofactor evidence="1 5">
        <name>Zn(2+)</name>
        <dbReference type="ChEBI" id="CHEBI:29105"/>
    </cofactor>
</comment>
<evidence type="ECO:0000256" key="4">
    <source>
        <dbReference type="ARBA" id="ARBA00023002"/>
    </source>
</evidence>
<dbReference type="InterPro" id="IPR011032">
    <property type="entry name" value="GroES-like_sf"/>
</dbReference>
<dbReference type="GO" id="GO:0016616">
    <property type="term" value="F:oxidoreductase activity, acting on the CH-OH group of donors, NAD or NADP as acceptor"/>
    <property type="evidence" value="ECO:0007669"/>
    <property type="project" value="InterPro"/>
</dbReference>
<dbReference type="SUPFAM" id="SSF51735">
    <property type="entry name" value="NAD(P)-binding Rossmann-fold domains"/>
    <property type="match status" value="1"/>
</dbReference>
<keyword evidence="4" id="KW-0560">Oxidoreductase</keyword>
<dbReference type="Gene3D" id="3.40.50.720">
    <property type="entry name" value="NAD(P)-binding Rossmann-like Domain"/>
    <property type="match status" value="1"/>
</dbReference>
<dbReference type="Proteomes" id="UP001515480">
    <property type="component" value="Unassembled WGS sequence"/>
</dbReference>
<keyword evidence="2 5" id="KW-0479">Metal-binding</keyword>
<dbReference type="InterPro" id="IPR013149">
    <property type="entry name" value="ADH-like_C"/>
</dbReference>
<keyword evidence="8" id="KW-1185">Reference proteome</keyword>
<dbReference type="CDD" id="cd05283">
    <property type="entry name" value="CAD1"/>
    <property type="match status" value="1"/>
</dbReference>
<evidence type="ECO:0000313" key="8">
    <source>
        <dbReference type="Proteomes" id="UP001515480"/>
    </source>
</evidence>
<dbReference type="InterPro" id="IPR036291">
    <property type="entry name" value="NAD(P)-bd_dom_sf"/>
</dbReference>
<evidence type="ECO:0000313" key="7">
    <source>
        <dbReference type="EMBL" id="KAL1530186.1"/>
    </source>
</evidence>
<sequence>MGRHAGASFVPPFEAFRQRDDFSSPPLSIVRQIMAARTITAWAAKSAGAKLEPITFEAPPLGTNGVEIRVDYCGLCGSDVHLINADGGYSDFTAYPEPQICGHEVIGEVTAVGAGVTNLKLGQRAGIGWQNAACHNCEWCARGDEQLCSSVKCTCCEGNKGGFADYIRIEDSRFAFPIPEACDAAATAPLLCGGQTVWTPLRQQTKAGDRVGILGLGGLGNMALKFARALGCEVTALSSSASKADEALANGAHKFVAHADPAAMAAAAASLDFILVTLATQEAVDFSKFFSLLRPRGTLCFVGMCPPITADVFAMGFTMHNITTSNTGGRKEMLEMLEFCARHKIGASIVERPMKEVNEAIADLHGKHVPYRFVLTNK</sequence>
<dbReference type="SUPFAM" id="SSF50129">
    <property type="entry name" value="GroES-like"/>
    <property type="match status" value="1"/>
</dbReference>
<dbReference type="InterPro" id="IPR002328">
    <property type="entry name" value="ADH_Zn_CS"/>
</dbReference>
<dbReference type="AlphaFoldDB" id="A0AB34KB08"/>
<reference evidence="7 8" key="1">
    <citation type="journal article" date="2024" name="Science">
        <title>Giant polyketide synthase enzymes in the biosynthesis of giant marine polyether toxins.</title>
        <authorList>
            <person name="Fallon T.R."/>
            <person name="Shende V.V."/>
            <person name="Wierzbicki I.H."/>
            <person name="Pendleton A.L."/>
            <person name="Watervoot N.F."/>
            <person name="Auber R.P."/>
            <person name="Gonzalez D.J."/>
            <person name="Wisecaver J.H."/>
            <person name="Moore B.S."/>
        </authorList>
    </citation>
    <scope>NUCLEOTIDE SEQUENCE [LARGE SCALE GENOMIC DNA]</scope>
    <source>
        <strain evidence="7 8">12B1</strain>
    </source>
</reference>
<dbReference type="InterPro" id="IPR047109">
    <property type="entry name" value="CAD-like"/>
</dbReference>
<accession>A0AB34KB08</accession>
<feature type="domain" description="Enoyl reductase (ER)" evidence="6">
    <location>
        <begin position="48"/>
        <end position="369"/>
    </location>
</feature>
<evidence type="ECO:0000256" key="3">
    <source>
        <dbReference type="ARBA" id="ARBA00022833"/>
    </source>
</evidence>
<keyword evidence="3 5" id="KW-0862">Zinc</keyword>
<dbReference type="PROSITE" id="PS00059">
    <property type="entry name" value="ADH_ZINC"/>
    <property type="match status" value="1"/>
</dbReference>
<protein>
    <recommendedName>
        <fullName evidence="6">Enoyl reductase (ER) domain-containing protein</fullName>
    </recommendedName>
</protein>
<dbReference type="EMBL" id="JBGBPQ010000001">
    <property type="protein sequence ID" value="KAL1530186.1"/>
    <property type="molecule type" value="Genomic_DNA"/>
</dbReference>
<organism evidence="7 8">
    <name type="scientific">Prymnesium parvum</name>
    <name type="common">Toxic golden alga</name>
    <dbReference type="NCBI Taxonomy" id="97485"/>
    <lineage>
        <taxon>Eukaryota</taxon>
        <taxon>Haptista</taxon>
        <taxon>Haptophyta</taxon>
        <taxon>Prymnesiophyceae</taxon>
        <taxon>Prymnesiales</taxon>
        <taxon>Prymnesiaceae</taxon>
        <taxon>Prymnesium</taxon>
    </lineage>
</organism>
<dbReference type="InterPro" id="IPR020843">
    <property type="entry name" value="ER"/>
</dbReference>
<dbReference type="Pfam" id="PF08240">
    <property type="entry name" value="ADH_N"/>
    <property type="match status" value="1"/>
</dbReference>
<dbReference type="GO" id="GO:0008270">
    <property type="term" value="F:zinc ion binding"/>
    <property type="evidence" value="ECO:0007669"/>
    <property type="project" value="InterPro"/>
</dbReference>
<comment type="caution">
    <text evidence="7">The sequence shown here is derived from an EMBL/GenBank/DDBJ whole genome shotgun (WGS) entry which is preliminary data.</text>
</comment>
<evidence type="ECO:0000256" key="1">
    <source>
        <dbReference type="ARBA" id="ARBA00001947"/>
    </source>
</evidence>
<evidence type="ECO:0000256" key="2">
    <source>
        <dbReference type="ARBA" id="ARBA00022723"/>
    </source>
</evidence>
<dbReference type="Pfam" id="PF00107">
    <property type="entry name" value="ADH_zinc_N"/>
    <property type="match status" value="1"/>
</dbReference>
<dbReference type="InterPro" id="IPR013154">
    <property type="entry name" value="ADH-like_N"/>
</dbReference>
<dbReference type="Gene3D" id="3.90.180.10">
    <property type="entry name" value="Medium-chain alcohol dehydrogenases, catalytic domain"/>
    <property type="match status" value="1"/>
</dbReference>
<evidence type="ECO:0000259" key="6">
    <source>
        <dbReference type="SMART" id="SM00829"/>
    </source>
</evidence>